<geneLocation type="mitochondrion" evidence="2"/>
<dbReference type="AlphaFoldDB" id="A0A8F0FC05"/>
<organism evidence="2">
    <name type="scientific">Hedophyllum nigripes</name>
    <dbReference type="NCBI Taxonomy" id="2724434"/>
    <lineage>
        <taxon>Eukaryota</taxon>
        <taxon>Sar</taxon>
        <taxon>Stramenopiles</taxon>
        <taxon>Ochrophyta</taxon>
        <taxon>PX clade</taxon>
        <taxon>Phaeophyceae</taxon>
        <taxon>Laminariales</taxon>
        <taxon>Laminariaceae</taxon>
        <taxon>Hedophyllum</taxon>
    </lineage>
</organism>
<sequence>MYIQKASNEGTKLTKRFEAIPDKVKTQRASMPNLIHHLDAWVLQVLIEGFRLTNKPLFTVHDAFYCRLTDVNFLKQTYYNALQEIYKTNSWENLLLNNKITTEDIIEPTKEEIHKIKTFNDTLDSFATKLPPKIKFKPMSPRILH</sequence>
<dbReference type="Pfam" id="PF00940">
    <property type="entry name" value="RNA_pol"/>
    <property type="match status" value="1"/>
</dbReference>
<keyword evidence="2" id="KW-0496">Mitochondrion</keyword>
<reference evidence="2" key="1">
    <citation type="journal article" date="2021" name="Genome Biol. Evol.">
        <title>Genomic rearrangements and sequence evolution across brown algal organelles.</title>
        <authorList>
            <person name="Starko S."/>
            <person name="Bringloe T.T."/>
            <person name="Gomez M.S."/>
            <person name="Darby H."/>
            <person name="Graham S.W."/>
            <person name="Martone P.T."/>
        </authorList>
    </citation>
    <scope>NUCLEOTIDE SEQUENCE</scope>
    <source>
        <strain evidence="2">BC_R3</strain>
    </source>
</reference>
<dbReference type="InterPro" id="IPR043502">
    <property type="entry name" value="DNA/RNA_pol_sf"/>
</dbReference>
<dbReference type="SUPFAM" id="SSF56672">
    <property type="entry name" value="DNA/RNA polymerases"/>
    <property type="match status" value="1"/>
</dbReference>
<protein>
    <submittedName>
        <fullName evidence="2">RNA polymerase</fullName>
    </submittedName>
</protein>
<evidence type="ECO:0000313" key="2">
    <source>
        <dbReference type="EMBL" id="QWK44257.1"/>
    </source>
</evidence>
<gene>
    <name evidence="2" type="primary">rpo</name>
</gene>
<feature type="domain" description="DNA-directed RNA polymerase C-terminal" evidence="1">
    <location>
        <begin position="20"/>
        <end position="110"/>
    </location>
</feature>
<dbReference type="Gene3D" id="3.30.70.370">
    <property type="match status" value="1"/>
</dbReference>
<name>A0A8F0FC05_9PHAE</name>
<evidence type="ECO:0000259" key="1">
    <source>
        <dbReference type="Pfam" id="PF00940"/>
    </source>
</evidence>
<dbReference type="EMBL" id="MZ156046">
    <property type="protein sequence ID" value="QWK44257.1"/>
    <property type="molecule type" value="Genomic_DNA"/>
</dbReference>
<proteinExistence type="predicted"/>
<dbReference type="InterPro" id="IPR046950">
    <property type="entry name" value="DNA-dir_Rpol_C_phage-type"/>
</dbReference>
<accession>A0A8F0FC05</accession>